<evidence type="ECO:0000313" key="2">
    <source>
        <dbReference type="EMBL" id="KAF0895491.1"/>
    </source>
</evidence>
<organism evidence="2 3">
    <name type="scientific">Oryza meyeriana var. granulata</name>
    <dbReference type="NCBI Taxonomy" id="110450"/>
    <lineage>
        <taxon>Eukaryota</taxon>
        <taxon>Viridiplantae</taxon>
        <taxon>Streptophyta</taxon>
        <taxon>Embryophyta</taxon>
        <taxon>Tracheophyta</taxon>
        <taxon>Spermatophyta</taxon>
        <taxon>Magnoliopsida</taxon>
        <taxon>Liliopsida</taxon>
        <taxon>Poales</taxon>
        <taxon>Poaceae</taxon>
        <taxon>BOP clade</taxon>
        <taxon>Oryzoideae</taxon>
        <taxon>Oryzeae</taxon>
        <taxon>Oryzinae</taxon>
        <taxon>Oryza</taxon>
        <taxon>Oryza meyeriana</taxon>
    </lineage>
</organism>
<keyword evidence="3" id="KW-1185">Reference proteome</keyword>
<name>A0A6G1C620_9ORYZ</name>
<reference evidence="2 3" key="1">
    <citation type="submission" date="2019-11" db="EMBL/GenBank/DDBJ databases">
        <title>Whole genome sequence of Oryza granulata.</title>
        <authorList>
            <person name="Li W."/>
        </authorList>
    </citation>
    <scope>NUCLEOTIDE SEQUENCE [LARGE SCALE GENOMIC DNA]</scope>
    <source>
        <strain evidence="3">cv. Menghai</strain>
        <tissue evidence="2">Leaf</tissue>
    </source>
</reference>
<evidence type="ECO:0000256" key="1">
    <source>
        <dbReference type="SAM" id="MobiDB-lite"/>
    </source>
</evidence>
<dbReference type="AlphaFoldDB" id="A0A6G1C620"/>
<dbReference type="Proteomes" id="UP000479710">
    <property type="component" value="Unassembled WGS sequence"/>
</dbReference>
<evidence type="ECO:0000313" key="3">
    <source>
        <dbReference type="Proteomes" id="UP000479710"/>
    </source>
</evidence>
<comment type="caution">
    <text evidence="2">The sequence shown here is derived from an EMBL/GenBank/DDBJ whole genome shotgun (WGS) entry which is preliminary data.</text>
</comment>
<dbReference type="EMBL" id="SPHZ02000010">
    <property type="protein sequence ID" value="KAF0895491.1"/>
    <property type="molecule type" value="Genomic_DNA"/>
</dbReference>
<feature type="region of interest" description="Disordered" evidence="1">
    <location>
        <begin position="1"/>
        <end position="79"/>
    </location>
</feature>
<gene>
    <name evidence="2" type="ORF">E2562_013587</name>
</gene>
<accession>A0A6G1C620</accession>
<sequence>MEAGTVLYGGDVVRSPQRTETRPPPGDEGFSALRRQRHSEPVKGGGRFTPSGDEGFGALRGQRRPEPVRDTVGSTPSASWHSTEAAALYGANIAWSPRRTWWGTTPPGI</sequence>
<proteinExistence type="predicted"/>
<protein>
    <submittedName>
        <fullName evidence="2">Uncharacterized protein</fullName>
    </submittedName>
</protein>